<dbReference type="RefSeq" id="WP_127933183.1">
    <property type="nucleotide sequence ID" value="NZ_SAUN01000001.1"/>
</dbReference>
<dbReference type="GO" id="GO:0008395">
    <property type="term" value="F:steroid hydroxylase activity"/>
    <property type="evidence" value="ECO:0007669"/>
    <property type="project" value="TreeGrafter"/>
</dbReference>
<dbReference type="SUPFAM" id="SSF48264">
    <property type="entry name" value="Cytochrome P450"/>
    <property type="match status" value="1"/>
</dbReference>
<dbReference type="InterPro" id="IPR036396">
    <property type="entry name" value="Cyt_P450_sf"/>
</dbReference>
<dbReference type="CDD" id="cd11033">
    <property type="entry name" value="CYP142-like"/>
    <property type="match status" value="1"/>
</dbReference>
<dbReference type="GO" id="GO:0006707">
    <property type="term" value="P:cholesterol catabolic process"/>
    <property type="evidence" value="ECO:0007669"/>
    <property type="project" value="TreeGrafter"/>
</dbReference>
<dbReference type="Proteomes" id="UP000284824">
    <property type="component" value="Unassembled WGS sequence"/>
</dbReference>
<dbReference type="GO" id="GO:0020037">
    <property type="term" value="F:heme binding"/>
    <property type="evidence" value="ECO:0007669"/>
    <property type="project" value="InterPro"/>
</dbReference>
<reference evidence="7 8" key="1">
    <citation type="submission" date="2019-01" db="EMBL/GenBank/DDBJ databases">
        <title>Sequencing the genomes of 1000 actinobacteria strains.</title>
        <authorList>
            <person name="Klenk H.-P."/>
        </authorList>
    </citation>
    <scope>NUCLEOTIDE SEQUENCE [LARGE SCALE GENOMIC DNA]</scope>
    <source>
        <strain evidence="7 8">DSM 43925</strain>
    </source>
</reference>
<dbReference type="PRINTS" id="PR00359">
    <property type="entry name" value="BP450"/>
</dbReference>
<dbReference type="PANTHER" id="PTHR46696:SF4">
    <property type="entry name" value="BIOTIN BIOSYNTHESIS CYTOCHROME P450"/>
    <property type="match status" value="1"/>
</dbReference>
<dbReference type="Pfam" id="PF00067">
    <property type="entry name" value="p450"/>
    <property type="match status" value="1"/>
</dbReference>
<evidence type="ECO:0000256" key="5">
    <source>
        <dbReference type="ARBA" id="ARBA00023004"/>
    </source>
</evidence>
<name>A0A438M5J6_9ACTN</name>
<comment type="similarity">
    <text evidence="1">Belongs to the cytochrome P450 family.</text>
</comment>
<protein>
    <submittedName>
        <fullName evidence="7">Cholest-4-en-3-one 26-monooxygenase</fullName>
    </submittedName>
</protein>
<dbReference type="OrthoDB" id="3203662at2"/>
<evidence type="ECO:0000313" key="8">
    <source>
        <dbReference type="Proteomes" id="UP000284824"/>
    </source>
</evidence>
<keyword evidence="2" id="KW-0349">Heme</keyword>
<dbReference type="GO" id="GO:0005506">
    <property type="term" value="F:iron ion binding"/>
    <property type="evidence" value="ECO:0007669"/>
    <property type="project" value="InterPro"/>
</dbReference>
<evidence type="ECO:0000256" key="2">
    <source>
        <dbReference type="ARBA" id="ARBA00022617"/>
    </source>
</evidence>
<evidence type="ECO:0000256" key="4">
    <source>
        <dbReference type="ARBA" id="ARBA00023002"/>
    </source>
</evidence>
<proteinExistence type="inferred from homology"/>
<dbReference type="AlphaFoldDB" id="A0A438M5J6"/>
<keyword evidence="5" id="KW-0408">Iron</keyword>
<sequence>MQIDLLEDTWEREVPHEQFAYLRRHAPVHWHEVPGDTGFWAVTRYQDVKAISRDAHTWSTEMGTAFIRTQTPEFIALASLTLLNMDPPKQTRYRKLVSAGFTPRMIAQLKGKIQRRAEKIADAVLDKGGEVEFVGDVAQYLPLQMICDLVGVPEQDHARIFDWSNRMVGFQDPDFRTTPEDGEIASAEAFAYCDELVEERRAHPRDDILTALVQAEVDGDRLTREEIGMFFVILFVAGNETTRNLIAHAMNALIAHPGSYRELAAGIDDEELWRTATEEFLRWGSSIHNFRRTATRDTELHGQPIAAGEKVVTFYASANHDEDVFTDPHVLDIRRSPNDHVTFGGGGPHFCLGAGLARMQIRCMIRELLRRFPAAEHAGPVRRMRSDFINGIKHMPVRFSGQS</sequence>
<dbReference type="InterPro" id="IPR001128">
    <property type="entry name" value="Cyt_P450"/>
</dbReference>
<keyword evidence="6 7" id="KW-0503">Monooxygenase</keyword>
<dbReference type="InterPro" id="IPR002397">
    <property type="entry name" value="Cyt_P450_B"/>
</dbReference>
<dbReference type="Gene3D" id="1.10.630.10">
    <property type="entry name" value="Cytochrome P450"/>
    <property type="match status" value="1"/>
</dbReference>
<keyword evidence="8" id="KW-1185">Reference proteome</keyword>
<organism evidence="7 8">
    <name type="scientific">Nonomuraea polychroma</name>
    <dbReference type="NCBI Taxonomy" id="46176"/>
    <lineage>
        <taxon>Bacteria</taxon>
        <taxon>Bacillati</taxon>
        <taxon>Actinomycetota</taxon>
        <taxon>Actinomycetes</taxon>
        <taxon>Streptosporangiales</taxon>
        <taxon>Streptosporangiaceae</taxon>
        <taxon>Nonomuraea</taxon>
    </lineage>
</organism>
<dbReference type="GO" id="GO:0036199">
    <property type="term" value="F:cholest-4-en-3-one 26-monooxygenase activity"/>
    <property type="evidence" value="ECO:0007669"/>
    <property type="project" value="TreeGrafter"/>
</dbReference>
<evidence type="ECO:0000313" key="7">
    <source>
        <dbReference type="EMBL" id="RVX40857.1"/>
    </source>
</evidence>
<evidence type="ECO:0000256" key="3">
    <source>
        <dbReference type="ARBA" id="ARBA00022723"/>
    </source>
</evidence>
<accession>A0A438M5J6</accession>
<comment type="caution">
    <text evidence="7">The sequence shown here is derived from an EMBL/GenBank/DDBJ whole genome shotgun (WGS) entry which is preliminary data.</text>
</comment>
<evidence type="ECO:0000256" key="6">
    <source>
        <dbReference type="ARBA" id="ARBA00023033"/>
    </source>
</evidence>
<evidence type="ECO:0000256" key="1">
    <source>
        <dbReference type="ARBA" id="ARBA00010617"/>
    </source>
</evidence>
<gene>
    <name evidence="7" type="ORF">EDD27_3293</name>
</gene>
<dbReference type="FunFam" id="1.10.630.10:FF:000018">
    <property type="entry name" value="Cytochrome P450 monooxygenase"/>
    <property type="match status" value="1"/>
</dbReference>
<dbReference type="EMBL" id="SAUN01000001">
    <property type="protein sequence ID" value="RVX40857.1"/>
    <property type="molecule type" value="Genomic_DNA"/>
</dbReference>
<keyword evidence="3" id="KW-0479">Metal-binding</keyword>
<keyword evidence="4" id="KW-0560">Oxidoreductase</keyword>
<dbReference type="PANTHER" id="PTHR46696">
    <property type="entry name" value="P450, PUTATIVE (EUROFUNG)-RELATED"/>
    <property type="match status" value="1"/>
</dbReference>